<dbReference type="SUPFAM" id="SSF55469">
    <property type="entry name" value="FMN-dependent nitroreductase-like"/>
    <property type="match status" value="1"/>
</dbReference>
<proteinExistence type="predicted"/>
<dbReference type="InterPro" id="IPR000415">
    <property type="entry name" value="Nitroreductase-like"/>
</dbReference>
<name>A0A4R8CM13_9ACTN</name>
<reference evidence="2 3" key="1">
    <citation type="submission" date="2019-03" db="EMBL/GenBank/DDBJ databases">
        <title>Genomic Encyclopedia of Type Strains, Phase III (KMG-III): the genomes of soil and plant-associated and newly described type strains.</title>
        <authorList>
            <person name="Whitman W."/>
        </authorList>
    </citation>
    <scope>NUCLEOTIDE SEQUENCE [LARGE SCALE GENOMIC DNA]</scope>
    <source>
        <strain evidence="2 3">VKM Ac-2573</strain>
    </source>
</reference>
<comment type="caution">
    <text evidence="2">The sequence shown here is derived from an EMBL/GenBank/DDBJ whole genome shotgun (WGS) entry which is preliminary data.</text>
</comment>
<dbReference type="Gene3D" id="3.40.109.10">
    <property type="entry name" value="NADH Oxidase"/>
    <property type="match status" value="1"/>
</dbReference>
<protein>
    <submittedName>
        <fullName evidence="2">Nitroreductase</fullName>
    </submittedName>
</protein>
<gene>
    <name evidence="2" type="ORF">EV653_2227</name>
</gene>
<dbReference type="EMBL" id="SODP01000001">
    <property type="protein sequence ID" value="TDW77063.1"/>
    <property type="molecule type" value="Genomic_DNA"/>
</dbReference>
<dbReference type="PANTHER" id="PTHR23026">
    <property type="entry name" value="NADPH NITROREDUCTASE"/>
    <property type="match status" value="1"/>
</dbReference>
<evidence type="ECO:0000256" key="1">
    <source>
        <dbReference type="SAM" id="MobiDB-lite"/>
    </source>
</evidence>
<dbReference type="NCBIfam" id="NF047509">
    <property type="entry name" value="Rv3131_FMN_oxido"/>
    <property type="match status" value="1"/>
</dbReference>
<feature type="region of interest" description="Disordered" evidence="1">
    <location>
        <begin position="1"/>
        <end position="24"/>
    </location>
</feature>
<evidence type="ECO:0000313" key="2">
    <source>
        <dbReference type="EMBL" id="TDW77063.1"/>
    </source>
</evidence>
<dbReference type="InterPro" id="IPR050627">
    <property type="entry name" value="Nitroreductase/BluB"/>
</dbReference>
<dbReference type="GO" id="GO:0016491">
    <property type="term" value="F:oxidoreductase activity"/>
    <property type="evidence" value="ECO:0007669"/>
    <property type="project" value="InterPro"/>
</dbReference>
<accession>A0A4R8CM13</accession>
<evidence type="ECO:0000313" key="3">
    <source>
        <dbReference type="Proteomes" id="UP000295146"/>
    </source>
</evidence>
<dbReference type="PANTHER" id="PTHR23026:SF123">
    <property type="entry name" value="NAD(P)H NITROREDUCTASE RV3131-RELATED"/>
    <property type="match status" value="1"/>
</dbReference>
<dbReference type="Proteomes" id="UP000295146">
    <property type="component" value="Unassembled WGS sequence"/>
</dbReference>
<sequence>MPLGHAAGRGQAGEHETTTIGPQMNTTAVLTDDEVGILLAAAVQAPSIHNTQPWRFEVQGPVIDVLLDEERTLAVADPVGRAARIGIGAAVFNLRVAAGMLGHESRGVPNPDPMLPQVAARLFLAARTSPVPDLSRLYGEVGRRHTYRGPLLSRSVPPNVLHKLDEAAHAEGADLHWLGPAEVTELGSMLRRADSDDLHDEDRLHERLQWIGGDRPADGIPANALGPLPARHSLVRDLSAGFDSAQRSRAVYEPDPTIAVLCTPDEDTAAWVRAGLALQRVLLVATTYDLAASFLNQVIERTEPRYQLRDLIGDHSWPQMVIRIGYPAQPAGRTHRRDWRESFDQWF</sequence>
<dbReference type="AlphaFoldDB" id="A0A4R8CM13"/>
<organism evidence="2 3">
    <name type="scientific">Kribbella pratensis</name>
    <dbReference type="NCBI Taxonomy" id="2512112"/>
    <lineage>
        <taxon>Bacteria</taxon>
        <taxon>Bacillati</taxon>
        <taxon>Actinomycetota</taxon>
        <taxon>Actinomycetes</taxon>
        <taxon>Propionibacteriales</taxon>
        <taxon>Kribbellaceae</taxon>
        <taxon>Kribbella</taxon>
    </lineage>
</organism>
<keyword evidence="3" id="KW-1185">Reference proteome</keyword>